<dbReference type="AlphaFoldDB" id="A0A0R0BQ41"/>
<dbReference type="PANTHER" id="PTHR33608:SF12">
    <property type="entry name" value="DUF58 DOMAIN-CONTAINING PROTEIN"/>
    <property type="match status" value="1"/>
</dbReference>
<dbReference type="InterPro" id="IPR002881">
    <property type="entry name" value="DUF58"/>
</dbReference>
<protein>
    <recommendedName>
        <fullName evidence="2">DUF58 domain-containing protein</fullName>
    </recommendedName>
</protein>
<accession>A0A0R0BQ41</accession>
<keyword evidence="4" id="KW-1185">Reference proteome</keyword>
<gene>
    <name evidence="3" type="ORF">ABB25_11180</name>
</gene>
<name>A0A0R0BQ41_9GAMM</name>
<dbReference type="EMBL" id="LDJH01000019">
    <property type="protein sequence ID" value="KRG56386.1"/>
    <property type="molecule type" value="Genomic_DNA"/>
</dbReference>
<feature type="compositionally biased region" description="Low complexity" evidence="1">
    <location>
        <begin position="37"/>
        <end position="46"/>
    </location>
</feature>
<reference evidence="3 4" key="1">
    <citation type="submission" date="2015-05" db="EMBL/GenBank/DDBJ databases">
        <title>Genome sequencing and analysis of members of genus Stenotrophomonas.</title>
        <authorList>
            <person name="Patil P.P."/>
            <person name="Midha S."/>
            <person name="Patil P.B."/>
        </authorList>
    </citation>
    <scope>NUCLEOTIDE SEQUENCE [LARGE SCALE GENOMIC DNA]</scope>
    <source>
        <strain evidence="3 4">DSM 17805</strain>
    </source>
</reference>
<feature type="region of interest" description="Disordered" evidence="1">
    <location>
        <begin position="31"/>
        <end position="56"/>
    </location>
</feature>
<dbReference type="OrthoDB" id="9776116at2"/>
<dbReference type="PATRIC" id="fig|266128.3.peg.1115"/>
<dbReference type="PANTHER" id="PTHR33608">
    <property type="entry name" value="BLL2464 PROTEIN"/>
    <property type="match status" value="1"/>
</dbReference>
<dbReference type="STRING" id="266128.ABB25_11180"/>
<evidence type="ECO:0000313" key="4">
    <source>
        <dbReference type="Proteomes" id="UP000051254"/>
    </source>
</evidence>
<evidence type="ECO:0000256" key="1">
    <source>
        <dbReference type="SAM" id="MobiDB-lite"/>
    </source>
</evidence>
<evidence type="ECO:0000313" key="3">
    <source>
        <dbReference type="EMBL" id="KRG56386.1"/>
    </source>
</evidence>
<feature type="domain" description="DUF58" evidence="2">
    <location>
        <begin position="58"/>
        <end position="261"/>
    </location>
</feature>
<sequence>MSRLPHALASGDGLQPQLAELVALAADVRQRARRQPRAATRPGQRASRPLGRGMDYADSRPYVAGDEARHVDWRVTARSGQLYSKRFEAERDRVCLLLVDPQPVQFFGTRQRLKSVQSARVGAAAAWWAQQQGDRLALLDTTSAVPLQAGRGQPAVMRVLQALVQLYAQAPQTPAGTLVKQLEQAARLCRAGNLVVITDVSRAAQVPATVWQACSRHLQLHLLLVFDALELEPPATALHLSGLDGQQWVDFSQPRIRQQWVEQFLLPLRRLQAMPVAGMHVHRLMSDDAADGWLPSALARVA</sequence>
<proteinExistence type="predicted"/>
<dbReference type="Pfam" id="PF01882">
    <property type="entry name" value="DUF58"/>
    <property type="match status" value="1"/>
</dbReference>
<comment type="caution">
    <text evidence="3">The sequence shown here is derived from an EMBL/GenBank/DDBJ whole genome shotgun (WGS) entry which is preliminary data.</text>
</comment>
<dbReference type="RefSeq" id="WP_057666810.1">
    <property type="nucleotide sequence ID" value="NZ_LDJH01000019.1"/>
</dbReference>
<evidence type="ECO:0000259" key="2">
    <source>
        <dbReference type="Pfam" id="PF01882"/>
    </source>
</evidence>
<organism evidence="3 4">
    <name type="scientific">Stenotrophomonas koreensis</name>
    <dbReference type="NCBI Taxonomy" id="266128"/>
    <lineage>
        <taxon>Bacteria</taxon>
        <taxon>Pseudomonadati</taxon>
        <taxon>Pseudomonadota</taxon>
        <taxon>Gammaproteobacteria</taxon>
        <taxon>Lysobacterales</taxon>
        <taxon>Lysobacteraceae</taxon>
        <taxon>Stenotrophomonas</taxon>
    </lineage>
</organism>
<dbReference type="Proteomes" id="UP000051254">
    <property type="component" value="Unassembled WGS sequence"/>
</dbReference>